<feature type="transmembrane region" description="Helical" evidence="8">
    <location>
        <begin position="368"/>
        <end position="386"/>
    </location>
</feature>
<dbReference type="SUPFAM" id="SSF103473">
    <property type="entry name" value="MFS general substrate transporter"/>
    <property type="match status" value="1"/>
</dbReference>
<feature type="transmembrane region" description="Helical" evidence="8">
    <location>
        <begin position="392"/>
        <end position="410"/>
    </location>
</feature>
<dbReference type="Pfam" id="PF07690">
    <property type="entry name" value="MFS_1"/>
    <property type="match status" value="1"/>
</dbReference>
<feature type="compositionally biased region" description="Polar residues" evidence="7">
    <location>
        <begin position="76"/>
        <end position="85"/>
    </location>
</feature>
<feature type="region of interest" description="Disordered" evidence="7">
    <location>
        <begin position="21"/>
        <end position="85"/>
    </location>
</feature>
<feature type="transmembrane region" description="Helical" evidence="8">
    <location>
        <begin position="220"/>
        <end position="240"/>
    </location>
</feature>
<dbReference type="PROSITE" id="PS50850">
    <property type="entry name" value="MFS"/>
    <property type="match status" value="1"/>
</dbReference>
<evidence type="ECO:0000256" key="2">
    <source>
        <dbReference type="ARBA" id="ARBA00008335"/>
    </source>
</evidence>
<organism evidence="10 11">
    <name type="scientific">Mycena pura</name>
    <dbReference type="NCBI Taxonomy" id="153505"/>
    <lineage>
        <taxon>Eukaryota</taxon>
        <taxon>Fungi</taxon>
        <taxon>Dikarya</taxon>
        <taxon>Basidiomycota</taxon>
        <taxon>Agaricomycotina</taxon>
        <taxon>Agaricomycetes</taxon>
        <taxon>Agaricomycetidae</taxon>
        <taxon>Agaricales</taxon>
        <taxon>Marasmiineae</taxon>
        <taxon>Mycenaceae</taxon>
        <taxon>Mycena</taxon>
    </lineage>
</organism>
<dbReference type="InterPro" id="IPR036259">
    <property type="entry name" value="MFS_trans_sf"/>
</dbReference>
<sequence>MLLRLSVFCSSFPRFIRARSPNKRSRTTQAVSLAPDGHQHTPTCTADQPPVLPDTPLSSGDPEKLPIGREPPPISELSNSNPEPSRQQIILGRVHTAAMIFAGNGRYRNDGALGPLIPRIQEVYNLGYLVVSLLFVFQSLGSVIGAFVTMTLTPKLGFGKLLIIGPLFQIVGYSLQSAALPYPVFVFASVLNGIGVSILDAQANGYVASFARSPEARMGYTQAGYGAGIFASPLVSTQFAQLSHWSFHYLVSLSLTLLDLLVLAIIFRGKTQNECLGQLGQVPISDGTSKQSHTRQAFSLKALHLMALYLFVLIGVGVANSGWTVTYMVNVRGGGSSSGYIAAGYAGGVVLGRIALVRVNKLVGENRIVYIYTLIAIGLQLIVWLVPSLIGGAISIAFTGLMSGPIYPLALNRSARLFPAHLLTACMSWMAAIGTVGGALVPFIAGAISSRVGIKSLQPVWVLEVDYQGGLTLRYLEYRIVAGQVITLILWTLVPKRIRGEVSSSAGAINDKPKGEALGNQ</sequence>
<evidence type="ECO:0000313" key="11">
    <source>
        <dbReference type="Proteomes" id="UP001219525"/>
    </source>
</evidence>
<evidence type="ECO:0000256" key="7">
    <source>
        <dbReference type="SAM" id="MobiDB-lite"/>
    </source>
</evidence>
<evidence type="ECO:0000256" key="8">
    <source>
        <dbReference type="SAM" id="Phobius"/>
    </source>
</evidence>
<gene>
    <name evidence="10" type="ORF">GGX14DRAFT_606552</name>
</gene>
<dbReference type="PANTHER" id="PTHR23514:SF3">
    <property type="entry name" value="BYPASS OF STOP CODON PROTEIN 6"/>
    <property type="match status" value="1"/>
</dbReference>
<dbReference type="GO" id="GO:0022857">
    <property type="term" value="F:transmembrane transporter activity"/>
    <property type="evidence" value="ECO:0007669"/>
    <property type="project" value="InterPro"/>
</dbReference>
<evidence type="ECO:0000259" key="9">
    <source>
        <dbReference type="PROSITE" id="PS50850"/>
    </source>
</evidence>
<dbReference type="Proteomes" id="UP001219525">
    <property type="component" value="Unassembled WGS sequence"/>
</dbReference>
<keyword evidence="5 8" id="KW-1133">Transmembrane helix</keyword>
<dbReference type="PANTHER" id="PTHR23514">
    <property type="entry name" value="BYPASS OF STOP CODON PROTEIN 6"/>
    <property type="match status" value="1"/>
</dbReference>
<reference evidence="10" key="1">
    <citation type="submission" date="2023-03" db="EMBL/GenBank/DDBJ databases">
        <title>Massive genome expansion in bonnet fungi (Mycena s.s.) driven by repeated elements and novel gene families across ecological guilds.</title>
        <authorList>
            <consortium name="Lawrence Berkeley National Laboratory"/>
            <person name="Harder C.B."/>
            <person name="Miyauchi S."/>
            <person name="Viragh M."/>
            <person name="Kuo A."/>
            <person name="Thoen E."/>
            <person name="Andreopoulos B."/>
            <person name="Lu D."/>
            <person name="Skrede I."/>
            <person name="Drula E."/>
            <person name="Henrissat B."/>
            <person name="Morin E."/>
            <person name="Kohler A."/>
            <person name="Barry K."/>
            <person name="LaButti K."/>
            <person name="Morin E."/>
            <person name="Salamov A."/>
            <person name="Lipzen A."/>
            <person name="Mereny Z."/>
            <person name="Hegedus B."/>
            <person name="Baldrian P."/>
            <person name="Stursova M."/>
            <person name="Weitz H."/>
            <person name="Taylor A."/>
            <person name="Grigoriev I.V."/>
            <person name="Nagy L.G."/>
            <person name="Martin F."/>
            <person name="Kauserud H."/>
        </authorList>
    </citation>
    <scope>NUCLEOTIDE SEQUENCE</scope>
    <source>
        <strain evidence="10">9144</strain>
    </source>
</reference>
<keyword evidence="11" id="KW-1185">Reference proteome</keyword>
<dbReference type="GO" id="GO:0016020">
    <property type="term" value="C:membrane"/>
    <property type="evidence" value="ECO:0007669"/>
    <property type="project" value="TreeGrafter"/>
</dbReference>
<dbReference type="InterPro" id="IPR020846">
    <property type="entry name" value="MFS_dom"/>
</dbReference>
<keyword evidence="4 8" id="KW-0812">Transmembrane</keyword>
<feature type="transmembrane region" description="Helical" evidence="8">
    <location>
        <begin position="339"/>
        <end position="356"/>
    </location>
</feature>
<dbReference type="InterPro" id="IPR011701">
    <property type="entry name" value="MFS"/>
</dbReference>
<feature type="transmembrane region" description="Helical" evidence="8">
    <location>
        <begin position="126"/>
        <end position="149"/>
    </location>
</feature>
<keyword evidence="3" id="KW-0813">Transport</keyword>
<evidence type="ECO:0000256" key="1">
    <source>
        <dbReference type="ARBA" id="ARBA00004127"/>
    </source>
</evidence>
<comment type="caution">
    <text evidence="10">The sequence shown here is derived from an EMBL/GenBank/DDBJ whole genome shotgun (WGS) entry which is preliminary data.</text>
</comment>
<keyword evidence="6 8" id="KW-0472">Membrane</keyword>
<comment type="similarity">
    <text evidence="2">Belongs to the major facilitator superfamily.</text>
</comment>
<accession>A0AAD6UM09</accession>
<evidence type="ECO:0000256" key="4">
    <source>
        <dbReference type="ARBA" id="ARBA00022692"/>
    </source>
</evidence>
<name>A0AAD6UM09_9AGAR</name>
<evidence type="ECO:0000256" key="3">
    <source>
        <dbReference type="ARBA" id="ARBA00022448"/>
    </source>
</evidence>
<evidence type="ECO:0000256" key="5">
    <source>
        <dbReference type="ARBA" id="ARBA00022989"/>
    </source>
</evidence>
<evidence type="ECO:0000313" key="10">
    <source>
        <dbReference type="EMBL" id="KAJ7190096.1"/>
    </source>
</evidence>
<feature type="transmembrane region" description="Helical" evidence="8">
    <location>
        <begin position="422"/>
        <end position="448"/>
    </location>
</feature>
<dbReference type="Gene3D" id="1.20.1250.20">
    <property type="entry name" value="MFS general substrate transporter like domains"/>
    <property type="match status" value="1"/>
</dbReference>
<proteinExistence type="inferred from homology"/>
<evidence type="ECO:0000256" key="6">
    <source>
        <dbReference type="ARBA" id="ARBA00023136"/>
    </source>
</evidence>
<feature type="transmembrane region" description="Helical" evidence="8">
    <location>
        <begin position="298"/>
        <end position="319"/>
    </location>
</feature>
<protein>
    <submittedName>
        <fullName evidence="10">MFS general substrate transporter</fullName>
    </submittedName>
</protein>
<dbReference type="EMBL" id="JARJCW010000157">
    <property type="protein sequence ID" value="KAJ7190096.1"/>
    <property type="molecule type" value="Genomic_DNA"/>
</dbReference>
<feature type="domain" description="Major facilitator superfamily (MFS) profile" evidence="9">
    <location>
        <begin position="90"/>
        <end position="499"/>
    </location>
</feature>
<dbReference type="InterPro" id="IPR051788">
    <property type="entry name" value="MFS_Transporter"/>
</dbReference>
<dbReference type="AlphaFoldDB" id="A0AAD6UM09"/>
<comment type="subcellular location">
    <subcellularLocation>
        <location evidence="1">Endomembrane system</location>
        <topology evidence="1">Multi-pass membrane protein</topology>
    </subcellularLocation>
</comment>
<feature type="transmembrane region" description="Helical" evidence="8">
    <location>
        <begin position="180"/>
        <end position="199"/>
    </location>
</feature>
<feature type="transmembrane region" description="Helical" evidence="8">
    <location>
        <begin position="246"/>
        <end position="267"/>
    </location>
</feature>
<dbReference type="GO" id="GO:0012505">
    <property type="term" value="C:endomembrane system"/>
    <property type="evidence" value="ECO:0007669"/>
    <property type="project" value="UniProtKB-SubCell"/>
</dbReference>